<evidence type="ECO:0000259" key="1">
    <source>
        <dbReference type="PROSITE" id="PS51154"/>
    </source>
</evidence>
<dbReference type="CDD" id="cd02908">
    <property type="entry name" value="Macro_OAADPr_deacetylase"/>
    <property type="match status" value="1"/>
</dbReference>
<evidence type="ECO:0000313" key="3">
    <source>
        <dbReference type="Proteomes" id="UP000823900"/>
    </source>
</evidence>
<dbReference type="SMART" id="SM00506">
    <property type="entry name" value="A1pp"/>
    <property type="match status" value="1"/>
</dbReference>
<dbReference type="PANTHER" id="PTHR11106">
    <property type="entry name" value="GANGLIOSIDE INDUCED DIFFERENTIATION ASSOCIATED PROTEIN 2-RELATED"/>
    <property type="match status" value="1"/>
</dbReference>
<dbReference type="AlphaFoldDB" id="A0A9D2HK52"/>
<dbReference type="Proteomes" id="UP000823900">
    <property type="component" value="Unassembled WGS sequence"/>
</dbReference>
<dbReference type="EMBL" id="DWZA01000091">
    <property type="protein sequence ID" value="HJA71974.1"/>
    <property type="molecule type" value="Genomic_DNA"/>
</dbReference>
<dbReference type="Gene3D" id="3.40.220.10">
    <property type="entry name" value="Leucine Aminopeptidase, subunit E, domain 1"/>
    <property type="match status" value="1"/>
</dbReference>
<sequence>MTQNERLDFLIRYLLNEHREYRDIRMPDDLSEKRRLLRSLMNMRPPAPASEDFLKVQDAYLAERLAERGVTKLADLTPVQPGLYLWQGDITTLAADAIVNAANSQMLGCFIPCHGCIDNAIHTYAGVQLRQECARIMAGQRGEEPAGSARITNAYNLPCRYVLHTVGPVICGAVTRTDRDLLENCYRSCLELAAEHGLHSVAFCCISTGEFHFPNEPAAAIAVSTVREWQRQDPDRIEVIFNVWKDKDLEIYKRLLR</sequence>
<dbReference type="NCBIfam" id="NF003163">
    <property type="entry name" value="PRK04143.1"/>
    <property type="match status" value="1"/>
</dbReference>
<reference evidence="2" key="2">
    <citation type="submission" date="2021-04" db="EMBL/GenBank/DDBJ databases">
        <authorList>
            <person name="Gilroy R."/>
        </authorList>
    </citation>
    <scope>NUCLEOTIDE SEQUENCE</scope>
    <source>
        <strain evidence="2">CHK178-16964</strain>
    </source>
</reference>
<gene>
    <name evidence="2" type="ORF">IAA07_10455</name>
</gene>
<evidence type="ECO:0000313" key="2">
    <source>
        <dbReference type="EMBL" id="HJA71974.1"/>
    </source>
</evidence>
<dbReference type="InterPro" id="IPR043472">
    <property type="entry name" value="Macro_dom-like"/>
</dbReference>
<keyword evidence="2" id="KW-0378">Hydrolase</keyword>
<dbReference type="GO" id="GO:0016787">
    <property type="term" value="F:hydrolase activity"/>
    <property type="evidence" value="ECO:0007669"/>
    <property type="project" value="UniProtKB-KW"/>
</dbReference>
<dbReference type="SUPFAM" id="SSF52949">
    <property type="entry name" value="Macro domain-like"/>
    <property type="match status" value="1"/>
</dbReference>
<reference evidence="2" key="1">
    <citation type="journal article" date="2021" name="PeerJ">
        <title>Extensive microbial diversity within the chicken gut microbiome revealed by metagenomics and culture.</title>
        <authorList>
            <person name="Gilroy R."/>
            <person name="Ravi A."/>
            <person name="Getino M."/>
            <person name="Pursley I."/>
            <person name="Horton D.L."/>
            <person name="Alikhan N.F."/>
            <person name="Baker D."/>
            <person name="Gharbi K."/>
            <person name="Hall N."/>
            <person name="Watson M."/>
            <person name="Adriaenssens E.M."/>
            <person name="Foster-Nyarko E."/>
            <person name="Jarju S."/>
            <person name="Secka A."/>
            <person name="Antonio M."/>
            <person name="Oren A."/>
            <person name="Chaudhuri R.R."/>
            <person name="La Ragione R."/>
            <person name="Hildebrand F."/>
            <person name="Pallen M.J."/>
        </authorList>
    </citation>
    <scope>NUCLEOTIDE SEQUENCE</scope>
    <source>
        <strain evidence="2">CHK178-16964</strain>
    </source>
</reference>
<proteinExistence type="predicted"/>
<organism evidence="2 3">
    <name type="scientific">Candidatus Lachnoclostridium stercoravium</name>
    <dbReference type="NCBI Taxonomy" id="2838633"/>
    <lineage>
        <taxon>Bacteria</taxon>
        <taxon>Bacillati</taxon>
        <taxon>Bacillota</taxon>
        <taxon>Clostridia</taxon>
        <taxon>Lachnospirales</taxon>
        <taxon>Lachnospiraceae</taxon>
    </lineage>
</organism>
<protein>
    <submittedName>
        <fullName evidence="2">Protein-ADP-ribose hydrolase</fullName>
    </submittedName>
</protein>
<dbReference type="Pfam" id="PF01661">
    <property type="entry name" value="Macro"/>
    <property type="match status" value="1"/>
</dbReference>
<dbReference type="PROSITE" id="PS51154">
    <property type="entry name" value="MACRO"/>
    <property type="match status" value="1"/>
</dbReference>
<name>A0A9D2HK52_9FIRM</name>
<accession>A0A9D2HK52</accession>
<dbReference type="PANTHER" id="PTHR11106:SF27">
    <property type="entry name" value="MACRO DOMAIN-CONTAINING PROTEIN"/>
    <property type="match status" value="1"/>
</dbReference>
<dbReference type="InterPro" id="IPR002589">
    <property type="entry name" value="Macro_dom"/>
</dbReference>
<comment type="caution">
    <text evidence="2">The sequence shown here is derived from an EMBL/GenBank/DDBJ whole genome shotgun (WGS) entry which is preliminary data.</text>
</comment>
<feature type="domain" description="Macro" evidence="1">
    <location>
        <begin position="70"/>
        <end position="257"/>
    </location>
</feature>